<dbReference type="OrthoDB" id="1114050at2759"/>
<accession>A0A9W3D8M5</accession>
<feature type="compositionally biased region" description="Acidic residues" evidence="10">
    <location>
        <begin position="673"/>
        <end position="682"/>
    </location>
</feature>
<dbReference type="PANTHER" id="PTHR46481">
    <property type="entry name" value="ZINC FINGER BED DOMAIN-CONTAINING PROTEIN 4"/>
    <property type="match status" value="1"/>
</dbReference>
<keyword evidence="8" id="KW-0539">Nucleus</keyword>
<sequence>MSLNDETDDSDVEITPPPQTNIPRRKSRFGTATGKPMLQSTIDGGIGSSSQACRKKKHVPVKSVIRGGRRKPLTQSQKGKAKATNPQKKKKVEEIPDFDDSLEEEELDEEEELNEEEIEMDNRQRSDVWPDFTVVHKPNETMKAQCKHCRNEYAWHSHSHGTSGLRRHHFRCKVYQRKNRNQQKINFEGKLHSGKYDHTVFRQMVAKTIAQHDLPYSYVEYEKVQETWTYLNPDVQTICRNTARSDVYRLYESERDALRRDLATLPGRVSLTSDLWTSIKCEGYMCVTAHYIDRNWKLNSKIITFCALAPPHTVTLDNATSNDSMQDIVKSQLMLTDDLVCGGEFFHVRCAAHILNLIVQDGLKVIKGALHKVRESVKYVLSSTSQEVLFGKAVVAANVKETRGLILDVSTRWNSTYYMLQIAVNYRKTFEKFESFDKRGFTMAPTAEEWTRTSNICNFLWPFAVITKMMSGTNYPTSNLYFYQVWMIHNWLRNNEESDDEVVRFMVAPMKEKFDKYWDDVSGLFAMAAVFDPRFKLSIVDHCLGKLDMRTKDVKVKNLRERLSILFESYDKKSKANSPSTEPRETVPPKTCEPVSTKMFENYTVNVPFTISGVGSGKTPLEAYLDEPPLEVSSFKSLNILDFWKDNAHRYGDLAEEEVFGEEDKPPSVESAVGDEVEVAKV</sequence>
<reference evidence="13" key="2">
    <citation type="submission" date="2025-08" db="UniProtKB">
        <authorList>
            <consortium name="RefSeq"/>
        </authorList>
    </citation>
    <scope>IDENTIFICATION</scope>
    <source>
        <tissue evidence="13">Leaf</tissue>
    </source>
</reference>
<dbReference type="GO" id="GO:0008270">
    <property type="term" value="F:zinc ion binding"/>
    <property type="evidence" value="ECO:0007669"/>
    <property type="project" value="UniProtKB-KW"/>
</dbReference>
<feature type="region of interest" description="Disordered" evidence="10">
    <location>
        <begin position="658"/>
        <end position="682"/>
    </location>
</feature>
<dbReference type="Pfam" id="PF14372">
    <property type="entry name" value="hAT-like_RNase-H"/>
    <property type="match status" value="1"/>
</dbReference>
<dbReference type="InterPro" id="IPR012337">
    <property type="entry name" value="RNaseH-like_sf"/>
</dbReference>
<evidence type="ECO:0000256" key="1">
    <source>
        <dbReference type="ARBA" id="ARBA00004123"/>
    </source>
</evidence>
<feature type="region of interest" description="Disordered" evidence="10">
    <location>
        <begin position="1"/>
        <end position="104"/>
    </location>
</feature>
<dbReference type="GeneID" id="130508545"/>
<dbReference type="RefSeq" id="XP_056860086.1">
    <property type="nucleotide sequence ID" value="XM_057004106.1"/>
</dbReference>
<dbReference type="KEGG" id="rsz:130508545"/>
<name>A0A9W3D8M5_RAPSA</name>
<evidence type="ECO:0000259" key="11">
    <source>
        <dbReference type="PROSITE" id="PS50808"/>
    </source>
</evidence>
<dbReference type="PROSITE" id="PS50808">
    <property type="entry name" value="ZF_BED"/>
    <property type="match status" value="1"/>
</dbReference>
<organism evidence="12 13">
    <name type="scientific">Raphanus sativus</name>
    <name type="common">Radish</name>
    <name type="synonym">Raphanus raphanistrum var. sativus</name>
    <dbReference type="NCBI Taxonomy" id="3726"/>
    <lineage>
        <taxon>Eukaryota</taxon>
        <taxon>Viridiplantae</taxon>
        <taxon>Streptophyta</taxon>
        <taxon>Embryophyta</taxon>
        <taxon>Tracheophyta</taxon>
        <taxon>Spermatophyta</taxon>
        <taxon>Magnoliopsida</taxon>
        <taxon>eudicotyledons</taxon>
        <taxon>Gunneridae</taxon>
        <taxon>Pentapetalae</taxon>
        <taxon>rosids</taxon>
        <taxon>malvids</taxon>
        <taxon>Brassicales</taxon>
        <taxon>Brassicaceae</taxon>
        <taxon>Brassiceae</taxon>
        <taxon>Raphanus</taxon>
    </lineage>
</organism>
<feature type="domain" description="BED-type" evidence="11">
    <location>
        <begin position="123"/>
        <end position="186"/>
    </location>
</feature>
<dbReference type="Proteomes" id="UP000504610">
    <property type="component" value="Chromosome 2"/>
</dbReference>
<evidence type="ECO:0000313" key="12">
    <source>
        <dbReference type="Proteomes" id="UP000504610"/>
    </source>
</evidence>
<dbReference type="InterPro" id="IPR025525">
    <property type="entry name" value="hAT-like_transposase_RNase-H"/>
</dbReference>
<evidence type="ECO:0000256" key="7">
    <source>
        <dbReference type="ARBA" id="ARBA00023163"/>
    </source>
</evidence>
<protein>
    <submittedName>
        <fullName evidence="13">Zinc finger BED domain-containing protein RICESLEEPER 2-like</fullName>
    </submittedName>
</protein>
<evidence type="ECO:0000256" key="5">
    <source>
        <dbReference type="ARBA" id="ARBA00023015"/>
    </source>
</evidence>
<evidence type="ECO:0000256" key="9">
    <source>
        <dbReference type="PROSITE-ProRule" id="PRU00027"/>
    </source>
</evidence>
<dbReference type="SUPFAM" id="SSF53098">
    <property type="entry name" value="Ribonuclease H-like"/>
    <property type="match status" value="1"/>
</dbReference>
<keyword evidence="12" id="KW-1185">Reference proteome</keyword>
<evidence type="ECO:0000256" key="4">
    <source>
        <dbReference type="ARBA" id="ARBA00022833"/>
    </source>
</evidence>
<evidence type="ECO:0000256" key="3">
    <source>
        <dbReference type="ARBA" id="ARBA00022771"/>
    </source>
</evidence>
<evidence type="ECO:0000313" key="13">
    <source>
        <dbReference type="RefSeq" id="XP_056860086.1"/>
    </source>
</evidence>
<feature type="compositionally biased region" description="Acidic residues" evidence="10">
    <location>
        <begin position="1"/>
        <end position="12"/>
    </location>
</feature>
<evidence type="ECO:0000256" key="10">
    <source>
        <dbReference type="SAM" id="MobiDB-lite"/>
    </source>
</evidence>
<dbReference type="GO" id="GO:0003677">
    <property type="term" value="F:DNA binding"/>
    <property type="evidence" value="ECO:0007669"/>
    <property type="project" value="UniProtKB-KW"/>
</dbReference>
<dbReference type="InterPro" id="IPR052035">
    <property type="entry name" value="ZnF_BED_domain_contain"/>
</dbReference>
<keyword evidence="7" id="KW-0804">Transcription</keyword>
<feature type="compositionally biased region" description="Polar residues" evidence="10">
    <location>
        <begin position="38"/>
        <end position="52"/>
    </location>
</feature>
<dbReference type="SMART" id="SM00614">
    <property type="entry name" value="ZnF_BED"/>
    <property type="match status" value="1"/>
</dbReference>
<dbReference type="GO" id="GO:0005634">
    <property type="term" value="C:nucleus"/>
    <property type="evidence" value="ECO:0007669"/>
    <property type="project" value="UniProtKB-SubCell"/>
</dbReference>
<feature type="compositionally biased region" description="Acidic residues" evidence="10">
    <location>
        <begin position="95"/>
        <end position="104"/>
    </location>
</feature>
<evidence type="ECO:0000256" key="6">
    <source>
        <dbReference type="ARBA" id="ARBA00023125"/>
    </source>
</evidence>
<reference evidence="12" key="1">
    <citation type="journal article" date="2019" name="Database">
        <title>The radish genome database (RadishGD): an integrated information resource for radish genomics.</title>
        <authorList>
            <person name="Yu H.J."/>
            <person name="Baek S."/>
            <person name="Lee Y.J."/>
            <person name="Cho A."/>
            <person name="Mun J.H."/>
        </authorList>
    </citation>
    <scope>NUCLEOTIDE SEQUENCE [LARGE SCALE GENOMIC DNA]</scope>
    <source>
        <strain evidence="12">cv. WK10039</strain>
    </source>
</reference>
<dbReference type="InterPro" id="IPR003656">
    <property type="entry name" value="Znf_BED"/>
</dbReference>
<comment type="subcellular location">
    <subcellularLocation>
        <location evidence="1">Nucleus</location>
    </subcellularLocation>
</comment>
<proteinExistence type="predicted"/>
<evidence type="ECO:0000256" key="2">
    <source>
        <dbReference type="ARBA" id="ARBA00022723"/>
    </source>
</evidence>
<keyword evidence="4" id="KW-0862">Zinc</keyword>
<keyword evidence="6" id="KW-0238">DNA-binding</keyword>
<keyword evidence="2" id="KW-0479">Metal-binding</keyword>
<dbReference type="PANTHER" id="PTHR46481:SF10">
    <property type="entry name" value="ZINC FINGER BED DOMAIN-CONTAINING PROTEIN 39"/>
    <property type="match status" value="1"/>
</dbReference>
<keyword evidence="3 9" id="KW-0863">Zinc-finger</keyword>
<evidence type="ECO:0000256" key="8">
    <source>
        <dbReference type="ARBA" id="ARBA00023242"/>
    </source>
</evidence>
<gene>
    <name evidence="13" type="primary">LOC130508545</name>
</gene>
<dbReference type="AlphaFoldDB" id="A0A9W3D8M5"/>
<keyword evidence="5" id="KW-0805">Transcription regulation</keyword>